<dbReference type="InParanoid" id="A0A5C7EW79"/>
<evidence type="ECO:0000256" key="8">
    <source>
        <dbReference type="ARBA" id="ARBA00023136"/>
    </source>
</evidence>
<accession>A0A5C7EW79</accession>
<keyword evidence="3 9" id="KW-1003">Cell membrane</keyword>
<dbReference type="GO" id="GO:0008320">
    <property type="term" value="F:protein transmembrane transporter activity"/>
    <property type="evidence" value="ECO:0007669"/>
    <property type="project" value="UniProtKB-UniRule"/>
</dbReference>
<dbReference type="AlphaFoldDB" id="A0A5C7EW79"/>
<dbReference type="EMBL" id="VPFL01000003">
    <property type="protein sequence ID" value="TXF13206.1"/>
    <property type="molecule type" value="Genomic_DNA"/>
</dbReference>
<evidence type="ECO:0000313" key="11">
    <source>
        <dbReference type="Proteomes" id="UP000321201"/>
    </source>
</evidence>
<evidence type="ECO:0000256" key="1">
    <source>
        <dbReference type="ARBA" id="ARBA00004370"/>
    </source>
</evidence>
<evidence type="ECO:0000256" key="4">
    <source>
        <dbReference type="ARBA" id="ARBA00022692"/>
    </source>
</evidence>
<dbReference type="HAMAP" id="MF_00422">
    <property type="entry name" value="SecE"/>
    <property type="match status" value="1"/>
</dbReference>
<keyword evidence="11" id="KW-1185">Reference proteome</keyword>
<proteinExistence type="inferred from homology"/>
<dbReference type="GO" id="GO:0009306">
    <property type="term" value="P:protein secretion"/>
    <property type="evidence" value="ECO:0007669"/>
    <property type="project" value="UniProtKB-UniRule"/>
</dbReference>
<dbReference type="InterPro" id="IPR038379">
    <property type="entry name" value="SecE_sf"/>
</dbReference>
<comment type="caution">
    <text evidence="9">Lacks conserved residue(s) required for the propagation of feature annotation.</text>
</comment>
<keyword evidence="6 9" id="KW-1133">Transmembrane helix</keyword>
<dbReference type="PANTHER" id="PTHR33910">
    <property type="entry name" value="PROTEIN TRANSLOCASE SUBUNIT SECE"/>
    <property type="match status" value="1"/>
</dbReference>
<dbReference type="InterPro" id="IPR001901">
    <property type="entry name" value="Translocase_SecE/Sec61-g"/>
</dbReference>
<dbReference type="NCBIfam" id="NF004371">
    <property type="entry name" value="PRK05740.1-1"/>
    <property type="match status" value="1"/>
</dbReference>
<evidence type="ECO:0000256" key="5">
    <source>
        <dbReference type="ARBA" id="ARBA00022927"/>
    </source>
</evidence>
<evidence type="ECO:0000256" key="7">
    <source>
        <dbReference type="ARBA" id="ARBA00023010"/>
    </source>
</evidence>
<protein>
    <recommendedName>
        <fullName evidence="9">Protein translocase subunit SecE</fullName>
    </recommendedName>
</protein>
<reference evidence="10 11" key="1">
    <citation type="submission" date="2019-08" db="EMBL/GenBank/DDBJ databases">
        <title>Pelomicrobium methylotrophicum gen. nov., sp. nov. a moderately thermophilic, facultatively anaerobic, lithoautotrophic and methylotrophic bacterium isolated from a terrestrial mud volcano.</title>
        <authorList>
            <person name="Slobodkina G.B."/>
            <person name="Merkel A.Y."/>
            <person name="Slobodkin A.I."/>
        </authorList>
    </citation>
    <scope>NUCLEOTIDE SEQUENCE [LARGE SCALE GENOMIC DNA]</scope>
    <source>
        <strain evidence="10 11">SM250</strain>
    </source>
</reference>
<keyword evidence="2 9" id="KW-0813">Transport</keyword>
<keyword evidence="8 9" id="KW-0472">Membrane</keyword>
<dbReference type="InterPro" id="IPR005807">
    <property type="entry name" value="SecE_bac"/>
</dbReference>
<organism evidence="10 11">
    <name type="scientific">Pelomicrobium methylotrophicum</name>
    <dbReference type="NCBI Taxonomy" id="2602750"/>
    <lineage>
        <taxon>Bacteria</taxon>
        <taxon>Pseudomonadati</taxon>
        <taxon>Pseudomonadota</taxon>
        <taxon>Hydrogenophilia</taxon>
        <taxon>Hydrogenophilia incertae sedis</taxon>
        <taxon>Pelomicrobium</taxon>
    </lineage>
</organism>
<dbReference type="Proteomes" id="UP000321201">
    <property type="component" value="Unassembled WGS sequence"/>
</dbReference>
<dbReference type="OrthoDB" id="9806365at2"/>
<dbReference type="PRINTS" id="PR01650">
    <property type="entry name" value="SECETRNLCASE"/>
</dbReference>
<dbReference type="FunCoup" id="A0A5C7EW79">
    <property type="interactions" value="99"/>
</dbReference>
<evidence type="ECO:0000313" key="10">
    <source>
        <dbReference type="EMBL" id="TXF13206.1"/>
    </source>
</evidence>
<keyword evidence="4 9" id="KW-0812">Transmembrane</keyword>
<evidence type="ECO:0000256" key="2">
    <source>
        <dbReference type="ARBA" id="ARBA00022448"/>
    </source>
</evidence>
<evidence type="ECO:0000256" key="3">
    <source>
        <dbReference type="ARBA" id="ARBA00022475"/>
    </source>
</evidence>
<name>A0A5C7EW79_9PROT</name>
<feature type="transmembrane region" description="Helical" evidence="9">
    <location>
        <begin position="84"/>
        <end position="107"/>
    </location>
</feature>
<dbReference type="Pfam" id="PF00584">
    <property type="entry name" value="SecE"/>
    <property type="match status" value="1"/>
</dbReference>
<dbReference type="GO" id="GO:0006605">
    <property type="term" value="P:protein targeting"/>
    <property type="evidence" value="ECO:0007669"/>
    <property type="project" value="UniProtKB-UniRule"/>
</dbReference>
<comment type="similarity">
    <text evidence="9">Belongs to the SecE/SEC61-gamma family.</text>
</comment>
<comment type="caution">
    <text evidence="10">The sequence shown here is derived from an EMBL/GenBank/DDBJ whole genome shotgun (WGS) entry which is preliminary data.</text>
</comment>
<dbReference type="RefSeq" id="WP_147798849.1">
    <property type="nucleotide sequence ID" value="NZ_VPFL01000003.1"/>
</dbReference>
<feature type="transmembrane region" description="Helical" evidence="9">
    <location>
        <begin position="7"/>
        <end position="24"/>
    </location>
</feature>
<evidence type="ECO:0000256" key="6">
    <source>
        <dbReference type="ARBA" id="ARBA00022989"/>
    </source>
</evidence>
<dbReference type="Gene3D" id="1.20.5.1030">
    <property type="entry name" value="Preprotein translocase secy subunit"/>
    <property type="match status" value="1"/>
</dbReference>
<dbReference type="GO" id="GO:0005886">
    <property type="term" value="C:plasma membrane"/>
    <property type="evidence" value="ECO:0007669"/>
    <property type="project" value="UniProtKB-UniRule"/>
</dbReference>
<feature type="transmembrane region" description="Helical" evidence="9">
    <location>
        <begin position="30"/>
        <end position="51"/>
    </location>
</feature>
<dbReference type="PROSITE" id="PS01067">
    <property type="entry name" value="SECE_SEC61G"/>
    <property type="match status" value="1"/>
</dbReference>
<sequence>MADKIKLALAGLFVVAGIAGFYFLRDAILVLRVLAVLAGFGAAAAIGWFTAPGARFVQFARESIEETKKVVWPTRRETLQTTGVVLAFVVVMAIFLWLVDAGLLLVVKLLMGEGSA</sequence>
<evidence type="ECO:0000256" key="9">
    <source>
        <dbReference type="HAMAP-Rule" id="MF_00422"/>
    </source>
</evidence>
<keyword evidence="7 9" id="KW-0811">Translocation</keyword>
<keyword evidence="5 9" id="KW-0653">Protein transport</keyword>
<gene>
    <name evidence="9 10" type="primary">secE</name>
    <name evidence="10" type="ORF">FR698_03365</name>
</gene>
<comment type="subunit">
    <text evidence="9">Component of the Sec protein translocase complex. Heterotrimer consisting of SecY, SecE and SecG subunits. The heterotrimers can form oligomers, although 1 heterotrimer is thought to be able to translocate proteins. Interacts with the ribosome. Interacts with SecDF, and other proteins may be involved. Interacts with SecA.</text>
</comment>
<dbReference type="NCBIfam" id="TIGR00964">
    <property type="entry name" value="secE_bact"/>
    <property type="match status" value="1"/>
</dbReference>
<dbReference type="GO" id="GO:0043952">
    <property type="term" value="P:protein transport by the Sec complex"/>
    <property type="evidence" value="ECO:0007669"/>
    <property type="project" value="UniProtKB-UniRule"/>
</dbReference>
<comment type="function">
    <text evidence="9">Essential subunit of the Sec protein translocation channel SecYEG. Clamps together the 2 halves of SecY. May contact the channel plug during translocation.</text>
</comment>
<dbReference type="PANTHER" id="PTHR33910:SF1">
    <property type="entry name" value="PROTEIN TRANSLOCASE SUBUNIT SECE"/>
    <property type="match status" value="1"/>
</dbReference>
<comment type="subcellular location">
    <subcellularLocation>
        <location evidence="1">Membrane</location>
    </subcellularLocation>
</comment>
<dbReference type="GO" id="GO:0065002">
    <property type="term" value="P:intracellular protein transmembrane transport"/>
    <property type="evidence" value="ECO:0007669"/>
    <property type="project" value="UniProtKB-UniRule"/>
</dbReference>